<dbReference type="Proteomes" id="UP000681340">
    <property type="component" value="Unassembled WGS sequence"/>
</dbReference>
<dbReference type="GO" id="GO:0005737">
    <property type="term" value="C:cytoplasm"/>
    <property type="evidence" value="ECO:0007669"/>
    <property type="project" value="TreeGrafter"/>
</dbReference>
<dbReference type="GO" id="GO:0003677">
    <property type="term" value="F:DNA binding"/>
    <property type="evidence" value="ECO:0007669"/>
    <property type="project" value="InterPro"/>
</dbReference>
<dbReference type="GO" id="GO:0005524">
    <property type="term" value="F:ATP binding"/>
    <property type="evidence" value="ECO:0007669"/>
    <property type="project" value="UniProtKB-KW"/>
</dbReference>
<evidence type="ECO:0000313" key="4">
    <source>
        <dbReference type="EMBL" id="GIM76432.1"/>
    </source>
</evidence>
<dbReference type="InterPro" id="IPR036388">
    <property type="entry name" value="WH-like_DNA-bd_sf"/>
</dbReference>
<dbReference type="InterPro" id="IPR011990">
    <property type="entry name" value="TPR-like_helical_dom_sf"/>
</dbReference>
<dbReference type="CDD" id="cd06170">
    <property type="entry name" value="LuxR_C_like"/>
    <property type="match status" value="1"/>
</dbReference>
<sequence>MLTGREVERDMLDRVVEAVQGGHGRVLVVRGEPGVGKTALLDHLADRASRVGCRLVRVAGVQSEMELAFAGLHQLCLPLLHYAEQLAAPQRDALRTAFGLVGGPPPDRFFVGLAVLSLLSAAGGDRPVVCVVDDEQWLDAGSAQVLGFVARRLLADPVGLVFGAREPGAELAGLPELRVDGLQDDQARALLDSALTAPLDGRVRDLLVAEARGNPLALLELPRGLSPEELAGGFGLPGAMPLAGRIEDSFLRQLYALPAPTRRLMLLAAADPSGDPSLVWRAADQLGLPKDAGEPAAGAGLADFGTHVRFRHPLLRSAVYRSAEQPQRRAVHAALAEATDAMVDPDRRAWHRAQAAVGLDERIAVELESSAGRAKARGGLAAAAAFHERAALLTPDPARRASRLLAAARAKLEAGANEAAAQLVEAARVGPLNAREAADLERLRGLIALRQGQNRKAVLALLSAARLLEQFDVDLARETHLEALWNTAMWVGGREDTRRDAALAARAAPSAPQPGRAVDDLLDSMALRFTDGFAVAAPAMTGALHRLVAMDVGSEDAQRLVWYTVCQASCLLAMELSDFEAWQALTARNIRIAREISDVVQMQYWQSHRALFHIHQGELDTAARIYAGYDLRDERTGPMMGVMGGMWLAAWRGDEARAGELIRVLTQESRARDLEVPGSYAMWAGATLYNGRGRYQEARDCARQAFELDVFAVGPMVVPELVEAASRAGDPVLAGVAWEWLSERASVAPTDWAVGMEARGRALLSEGDAAERGYRESIECLDRAGFGAQLARAHLLYGEWLRRQNRRSDARIQLRTSHGLLTVMGAEGFAERARQELAALGEKVRKRSGEIATTLTEQEALIAQLARDGHTNQEIAGRLFLSARTVQYHLRKVFTKLGISSRRELRIALSPAAR</sequence>
<dbReference type="RefSeq" id="WP_212992946.1">
    <property type="nucleotide sequence ID" value="NZ_BAABEA010000023.1"/>
</dbReference>
<keyword evidence="1" id="KW-0547">Nucleotide-binding</keyword>
<keyword evidence="2" id="KW-0067">ATP-binding</keyword>
<dbReference type="Gene3D" id="1.10.10.10">
    <property type="entry name" value="Winged helix-like DNA-binding domain superfamily/Winged helix DNA-binding domain"/>
    <property type="match status" value="1"/>
</dbReference>
<dbReference type="SUPFAM" id="SSF52540">
    <property type="entry name" value="P-loop containing nucleoside triphosphate hydrolases"/>
    <property type="match status" value="1"/>
</dbReference>
<comment type="caution">
    <text evidence="4">The sequence shown here is derived from an EMBL/GenBank/DDBJ whole genome shotgun (WGS) entry which is preliminary data.</text>
</comment>
<dbReference type="PANTHER" id="PTHR16305">
    <property type="entry name" value="TESTICULAR SOLUBLE ADENYLYL CYCLASE"/>
    <property type="match status" value="1"/>
</dbReference>
<feature type="domain" description="HTH luxR-type" evidence="3">
    <location>
        <begin position="848"/>
        <end position="914"/>
    </location>
</feature>
<dbReference type="EMBL" id="BOQL01000062">
    <property type="protein sequence ID" value="GIM76432.1"/>
    <property type="molecule type" value="Genomic_DNA"/>
</dbReference>
<evidence type="ECO:0000256" key="2">
    <source>
        <dbReference type="ARBA" id="ARBA00022840"/>
    </source>
</evidence>
<evidence type="ECO:0000313" key="5">
    <source>
        <dbReference type="Proteomes" id="UP000681340"/>
    </source>
</evidence>
<dbReference type="InterPro" id="IPR041664">
    <property type="entry name" value="AAA_16"/>
</dbReference>
<dbReference type="PROSITE" id="PS50043">
    <property type="entry name" value="HTH_LUXR_2"/>
    <property type="match status" value="1"/>
</dbReference>
<dbReference type="Pfam" id="PF00196">
    <property type="entry name" value="GerE"/>
    <property type="match status" value="1"/>
</dbReference>
<gene>
    <name evidence="4" type="ORF">Aau02nite_70830</name>
</gene>
<dbReference type="SUPFAM" id="SSF46894">
    <property type="entry name" value="C-terminal effector domain of the bipartite response regulators"/>
    <property type="match status" value="1"/>
</dbReference>
<accession>A0A919SQ16</accession>
<dbReference type="SMART" id="SM00421">
    <property type="entry name" value="HTH_LUXR"/>
    <property type="match status" value="1"/>
</dbReference>
<dbReference type="AlphaFoldDB" id="A0A919SQ16"/>
<dbReference type="InterPro" id="IPR016032">
    <property type="entry name" value="Sig_transdc_resp-reg_C-effctor"/>
</dbReference>
<dbReference type="PANTHER" id="PTHR16305:SF35">
    <property type="entry name" value="TRANSCRIPTIONAL ACTIVATOR DOMAIN"/>
    <property type="match status" value="1"/>
</dbReference>
<dbReference type="GO" id="GO:0004016">
    <property type="term" value="F:adenylate cyclase activity"/>
    <property type="evidence" value="ECO:0007669"/>
    <property type="project" value="TreeGrafter"/>
</dbReference>
<reference evidence="4" key="1">
    <citation type="submission" date="2021-03" db="EMBL/GenBank/DDBJ databases">
        <title>Whole genome shotgun sequence of Actinoplanes auranticolor NBRC 12245.</title>
        <authorList>
            <person name="Komaki H."/>
            <person name="Tamura T."/>
        </authorList>
    </citation>
    <scope>NUCLEOTIDE SEQUENCE</scope>
    <source>
        <strain evidence="4">NBRC 12245</strain>
    </source>
</reference>
<dbReference type="InterPro" id="IPR000792">
    <property type="entry name" value="Tscrpt_reg_LuxR_C"/>
</dbReference>
<dbReference type="Pfam" id="PF13191">
    <property type="entry name" value="AAA_16"/>
    <property type="match status" value="1"/>
</dbReference>
<dbReference type="GO" id="GO:0006355">
    <property type="term" value="P:regulation of DNA-templated transcription"/>
    <property type="evidence" value="ECO:0007669"/>
    <property type="project" value="InterPro"/>
</dbReference>
<protein>
    <submittedName>
        <fullName evidence="4">LuxR family transcriptional regulator</fullName>
    </submittedName>
</protein>
<keyword evidence="5" id="KW-1185">Reference proteome</keyword>
<evidence type="ECO:0000256" key="1">
    <source>
        <dbReference type="ARBA" id="ARBA00022741"/>
    </source>
</evidence>
<dbReference type="InterPro" id="IPR027417">
    <property type="entry name" value="P-loop_NTPase"/>
</dbReference>
<evidence type="ECO:0000259" key="3">
    <source>
        <dbReference type="PROSITE" id="PS50043"/>
    </source>
</evidence>
<organism evidence="4 5">
    <name type="scientific">Actinoplanes auranticolor</name>
    <dbReference type="NCBI Taxonomy" id="47988"/>
    <lineage>
        <taxon>Bacteria</taxon>
        <taxon>Bacillati</taxon>
        <taxon>Actinomycetota</taxon>
        <taxon>Actinomycetes</taxon>
        <taxon>Micromonosporales</taxon>
        <taxon>Micromonosporaceae</taxon>
        <taxon>Actinoplanes</taxon>
    </lineage>
</organism>
<dbReference type="SUPFAM" id="SSF48452">
    <property type="entry name" value="TPR-like"/>
    <property type="match status" value="1"/>
</dbReference>
<name>A0A919SQ16_9ACTN</name>
<dbReference type="PRINTS" id="PR00038">
    <property type="entry name" value="HTHLUXR"/>
</dbReference>
<proteinExistence type="predicted"/>